<dbReference type="InterPro" id="IPR028994">
    <property type="entry name" value="Integrin_alpha_N"/>
</dbReference>
<keyword evidence="3" id="KW-1185">Reference proteome</keyword>
<comment type="caution">
    <text evidence="2">The sequence shown here is derived from an EMBL/GenBank/DDBJ whole genome shotgun (WGS) entry which is preliminary data.</text>
</comment>
<dbReference type="AlphaFoldDB" id="A0A5C5ZCV9"/>
<dbReference type="Proteomes" id="UP000315010">
    <property type="component" value="Unassembled WGS sequence"/>
</dbReference>
<proteinExistence type="predicted"/>
<dbReference type="SUPFAM" id="SSF69318">
    <property type="entry name" value="Integrin alpha N-terminal domain"/>
    <property type="match status" value="1"/>
</dbReference>
<name>A0A5C5ZCV9_9BACT</name>
<accession>A0A5C5ZCV9</accession>
<protein>
    <recommendedName>
        <fullName evidence="4">FG-GAP repeat protein</fullName>
    </recommendedName>
</protein>
<evidence type="ECO:0000313" key="3">
    <source>
        <dbReference type="Proteomes" id="UP000315010"/>
    </source>
</evidence>
<organism evidence="2 3">
    <name type="scientific">Novipirellula herctigrandis</name>
    <dbReference type="NCBI Taxonomy" id="2527986"/>
    <lineage>
        <taxon>Bacteria</taxon>
        <taxon>Pseudomonadati</taxon>
        <taxon>Planctomycetota</taxon>
        <taxon>Planctomycetia</taxon>
        <taxon>Pirellulales</taxon>
        <taxon>Pirellulaceae</taxon>
        <taxon>Novipirellula</taxon>
    </lineage>
</organism>
<dbReference type="EMBL" id="SJPJ01000001">
    <property type="protein sequence ID" value="TWT85162.1"/>
    <property type="molecule type" value="Genomic_DNA"/>
</dbReference>
<dbReference type="RefSeq" id="WP_419195059.1">
    <property type="nucleotide sequence ID" value="NZ_SJPJ01000001.1"/>
</dbReference>
<evidence type="ECO:0000313" key="2">
    <source>
        <dbReference type="EMBL" id="TWT85162.1"/>
    </source>
</evidence>
<evidence type="ECO:0008006" key="4">
    <source>
        <dbReference type="Google" id="ProtNLM"/>
    </source>
</evidence>
<feature type="signal peptide" evidence="1">
    <location>
        <begin position="1"/>
        <end position="20"/>
    </location>
</feature>
<evidence type="ECO:0000256" key="1">
    <source>
        <dbReference type="SAM" id="SignalP"/>
    </source>
</evidence>
<reference evidence="2 3" key="1">
    <citation type="submission" date="2019-02" db="EMBL/GenBank/DDBJ databases">
        <title>Deep-cultivation of Planctomycetes and their phenomic and genomic characterization uncovers novel biology.</title>
        <authorList>
            <person name="Wiegand S."/>
            <person name="Jogler M."/>
            <person name="Boedeker C."/>
            <person name="Pinto D."/>
            <person name="Vollmers J."/>
            <person name="Rivas-Marin E."/>
            <person name="Kohn T."/>
            <person name="Peeters S.H."/>
            <person name="Heuer A."/>
            <person name="Rast P."/>
            <person name="Oberbeckmann S."/>
            <person name="Bunk B."/>
            <person name="Jeske O."/>
            <person name="Meyerdierks A."/>
            <person name="Storesund J.E."/>
            <person name="Kallscheuer N."/>
            <person name="Luecker S."/>
            <person name="Lage O.M."/>
            <person name="Pohl T."/>
            <person name="Merkel B.J."/>
            <person name="Hornburger P."/>
            <person name="Mueller R.-W."/>
            <person name="Bruemmer F."/>
            <person name="Labrenz M."/>
            <person name="Spormann A.M."/>
            <person name="Op Den Camp H."/>
            <person name="Overmann J."/>
            <person name="Amann R."/>
            <person name="Jetten M.S.M."/>
            <person name="Mascher T."/>
            <person name="Medema M.H."/>
            <person name="Devos D.P."/>
            <person name="Kaster A.-K."/>
            <person name="Ovreas L."/>
            <person name="Rohde M."/>
            <person name="Galperin M.Y."/>
            <person name="Jogler C."/>
        </authorList>
    </citation>
    <scope>NUCLEOTIDE SEQUENCE [LARGE SCALE GENOMIC DNA]</scope>
    <source>
        <strain evidence="2 3">CA13</strain>
    </source>
</reference>
<sequence precursor="true">MLISRLVIFACIIASVSAQAEENVVHSFDRVQLTSTYFSEGANAGDINGDGVADAVYGLYWFAGPDYKT</sequence>
<keyword evidence="1" id="KW-0732">Signal</keyword>
<feature type="chain" id="PRO_5023029490" description="FG-GAP repeat protein" evidence="1">
    <location>
        <begin position="21"/>
        <end position="69"/>
    </location>
</feature>
<gene>
    <name evidence="2" type="ORF">CA13_66440</name>
</gene>